<evidence type="ECO:0000256" key="1">
    <source>
        <dbReference type="SAM" id="Phobius"/>
    </source>
</evidence>
<keyword evidence="3" id="KW-1185">Reference proteome</keyword>
<comment type="caution">
    <text evidence="2">The sequence shown here is derived from an EMBL/GenBank/DDBJ whole genome shotgun (WGS) entry which is preliminary data.</text>
</comment>
<organism evidence="2 3">
    <name type="scientific">Tunturiibacter gelidiferens</name>
    <dbReference type="NCBI Taxonomy" id="3069689"/>
    <lineage>
        <taxon>Bacteria</taxon>
        <taxon>Pseudomonadati</taxon>
        <taxon>Acidobacteriota</taxon>
        <taxon>Terriglobia</taxon>
        <taxon>Terriglobales</taxon>
        <taxon>Acidobacteriaceae</taxon>
        <taxon>Tunturiibacter</taxon>
    </lineage>
</organism>
<reference evidence="2 3" key="1">
    <citation type="submission" date="2020-08" db="EMBL/GenBank/DDBJ databases">
        <title>Genomic Encyclopedia of Type Strains, Phase IV (KMG-V): Genome sequencing to study the core and pangenomes of soil and plant-associated prokaryotes.</title>
        <authorList>
            <person name="Whitman W."/>
        </authorList>
    </citation>
    <scope>NUCLEOTIDE SEQUENCE [LARGE SCALE GENOMIC DNA]</scope>
    <source>
        <strain evidence="2 3">X5P2</strain>
    </source>
</reference>
<protein>
    <submittedName>
        <fullName evidence="2">Uncharacterized protein</fullName>
    </submittedName>
</protein>
<name>A0A9X0QK40_9BACT</name>
<dbReference type="AlphaFoldDB" id="A0A9X0QK40"/>
<feature type="transmembrane region" description="Helical" evidence="1">
    <location>
        <begin position="63"/>
        <end position="84"/>
    </location>
</feature>
<proteinExistence type="predicted"/>
<evidence type="ECO:0000313" key="2">
    <source>
        <dbReference type="EMBL" id="MBB5331710.1"/>
    </source>
</evidence>
<keyword evidence="1" id="KW-1133">Transmembrane helix</keyword>
<gene>
    <name evidence="2" type="ORF">HDF14_005359</name>
</gene>
<sequence length="207" mass="22828">MRIDWKYAHGLELTDSGFDHTVLSEFRMHENSSRKQLQADRRRQPAYSFTGSTPPTLHPAVSLASSTMLFLLSILTLLSVALVIHQKSGFNLAVAGKKKRGSVAPHDLQVYVLRTKATIDRRAKAYTAQLYSETCNHGALNIAMTCPYCSYRGSTRTRKVTEKRGISSGKATAAILSGGSTLLVVGLSRMQQSTEAWCGSCRNVWVF</sequence>
<keyword evidence="1" id="KW-0472">Membrane</keyword>
<evidence type="ECO:0000313" key="3">
    <source>
        <dbReference type="Proteomes" id="UP000535182"/>
    </source>
</evidence>
<dbReference type="Proteomes" id="UP000535182">
    <property type="component" value="Unassembled WGS sequence"/>
</dbReference>
<dbReference type="EMBL" id="JACHEB010000017">
    <property type="protein sequence ID" value="MBB5331710.1"/>
    <property type="molecule type" value="Genomic_DNA"/>
</dbReference>
<accession>A0A9X0QK40</accession>
<keyword evidence="1" id="KW-0812">Transmembrane</keyword>